<sequence length="248" mass="28010">MLRKNLKYTLLTLMLLGVSGCNQRVITLNPETRTSAPRVSHIPSQSTVREEILINKNPNLGERISSLPKKNTSLGSPAPVKNEHDANIDGEIDRADIESETMHNTPMERMPFPVEEYSHLKKRGYSTVVGTIYVENSNSGEKIMGKKVKLWLNPVTSYSNQWYQEDYLGGYKLTKIDKRIFNYMKLEYSKADGSFRFSGVPRGDYYLVGSVKCTQECGLSDKNKKVRLVKRISVGSGVTRVDLTKNVP</sequence>
<protein>
    <recommendedName>
        <fullName evidence="3">Carboxypeptidase regulatory-like domain-containing protein</fullName>
    </recommendedName>
</protein>
<gene>
    <name evidence="2" type="ORF">MNB_SV-14-1257</name>
</gene>
<accession>A0A1W1CMY1</accession>
<evidence type="ECO:0008006" key="3">
    <source>
        <dbReference type="Google" id="ProtNLM"/>
    </source>
</evidence>
<evidence type="ECO:0000256" key="1">
    <source>
        <dbReference type="SAM" id="MobiDB-lite"/>
    </source>
</evidence>
<proteinExistence type="predicted"/>
<evidence type="ECO:0000313" key="2">
    <source>
        <dbReference type="EMBL" id="SFV67052.1"/>
    </source>
</evidence>
<dbReference type="AlphaFoldDB" id="A0A1W1CMY1"/>
<organism evidence="2">
    <name type="scientific">hydrothermal vent metagenome</name>
    <dbReference type="NCBI Taxonomy" id="652676"/>
    <lineage>
        <taxon>unclassified sequences</taxon>
        <taxon>metagenomes</taxon>
        <taxon>ecological metagenomes</taxon>
    </lineage>
</organism>
<name>A0A1W1CMY1_9ZZZZ</name>
<dbReference type="SUPFAM" id="SSF117074">
    <property type="entry name" value="Hypothetical protein PA1324"/>
    <property type="match status" value="1"/>
</dbReference>
<reference evidence="2" key="1">
    <citation type="submission" date="2016-10" db="EMBL/GenBank/DDBJ databases">
        <authorList>
            <person name="de Groot N.N."/>
        </authorList>
    </citation>
    <scope>NUCLEOTIDE SEQUENCE</scope>
</reference>
<dbReference type="EMBL" id="FPHN01000218">
    <property type="protein sequence ID" value="SFV67052.1"/>
    <property type="molecule type" value="Genomic_DNA"/>
</dbReference>
<feature type="region of interest" description="Disordered" evidence="1">
    <location>
        <begin position="60"/>
        <end position="85"/>
    </location>
</feature>
<dbReference type="PROSITE" id="PS51257">
    <property type="entry name" value="PROKAR_LIPOPROTEIN"/>
    <property type="match status" value="1"/>
</dbReference>